<dbReference type="GO" id="GO:0022625">
    <property type="term" value="C:cytosolic large ribosomal subunit"/>
    <property type="evidence" value="ECO:0007669"/>
    <property type="project" value="TreeGrafter"/>
</dbReference>
<dbReference type="GO" id="GO:0019843">
    <property type="term" value="F:rRNA binding"/>
    <property type="evidence" value="ECO:0007669"/>
    <property type="project" value="UniProtKB-KW"/>
</dbReference>
<evidence type="ECO:0000256" key="2">
    <source>
        <dbReference type="ARBA" id="ARBA00022730"/>
    </source>
</evidence>
<evidence type="ECO:0000256" key="4">
    <source>
        <dbReference type="ARBA" id="ARBA00022980"/>
    </source>
</evidence>
<keyword evidence="3" id="KW-0694">RNA-binding</keyword>
<dbReference type="GO" id="GO:0006412">
    <property type="term" value="P:translation"/>
    <property type="evidence" value="ECO:0007669"/>
    <property type="project" value="InterPro"/>
</dbReference>
<protein>
    <submittedName>
        <fullName evidence="6">LSU ribosomal protein L22p (L17e)</fullName>
    </submittedName>
</protein>
<dbReference type="Pfam" id="PF00237">
    <property type="entry name" value="Ribosomal_L22"/>
    <property type="match status" value="1"/>
</dbReference>
<dbReference type="InterPro" id="IPR001063">
    <property type="entry name" value="Ribosomal_uL22"/>
</dbReference>
<gene>
    <name evidence="6" type="ORF">MNBD_NITROSPIRAE02-1029</name>
</gene>
<dbReference type="PROSITE" id="PS00464">
    <property type="entry name" value="RIBOSOMAL_L22"/>
    <property type="match status" value="1"/>
</dbReference>
<dbReference type="CDD" id="cd00336">
    <property type="entry name" value="Ribosomal_L22"/>
    <property type="match status" value="1"/>
</dbReference>
<name>A0A3B1CXF6_9ZZZZ</name>
<dbReference type="GO" id="GO:0003735">
    <property type="term" value="F:structural constituent of ribosome"/>
    <property type="evidence" value="ECO:0007669"/>
    <property type="project" value="InterPro"/>
</dbReference>
<evidence type="ECO:0000256" key="1">
    <source>
        <dbReference type="ARBA" id="ARBA00009451"/>
    </source>
</evidence>
<proteinExistence type="inferred from homology"/>
<keyword evidence="2" id="KW-0699">rRNA-binding</keyword>
<dbReference type="InterPro" id="IPR018260">
    <property type="entry name" value="Ribosomal_uL22_CS"/>
</dbReference>
<dbReference type="EMBL" id="UOGH01000202">
    <property type="protein sequence ID" value="VAX31231.1"/>
    <property type="molecule type" value="Genomic_DNA"/>
</dbReference>
<dbReference type="SUPFAM" id="SSF54843">
    <property type="entry name" value="Ribosomal protein L22"/>
    <property type="match status" value="1"/>
</dbReference>
<dbReference type="PANTHER" id="PTHR13501:SF8">
    <property type="entry name" value="LARGE RIBOSOMAL SUBUNIT PROTEIN UL22M"/>
    <property type="match status" value="1"/>
</dbReference>
<accession>A0A3B1CXF6</accession>
<dbReference type="NCBIfam" id="TIGR01044">
    <property type="entry name" value="rplV_bact"/>
    <property type="match status" value="1"/>
</dbReference>
<evidence type="ECO:0000313" key="6">
    <source>
        <dbReference type="EMBL" id="VAX31231.1"/>
    </source>
</evidence>
<sequence length="113" mass="12908">MSMESKAKLRYARITPRKARRVIDLIRGKKAGDAMIALRFMPYRGAQFVEKLLRSAMANAEQKEVDVPEDMRVVTAYVDEGPVMKRLFPRAMGRANIIKKKSCHITIVLAEEE</sequence>
<dbReference type="HAMAP" id="MF_01331_B">
    <property type="entry name" value="Ribosomal_uL22_B"/>
    <property type="match status" value="1"/>
</dbReference>
<dbReference type="PANTHER" id="PTHR13501">
    <property type="entry name" value="CHLOROPLAST 50S RIBOSOMAL PROTEIN L22-RELATED"/>
    <property type="match status" value="1"/>
</dbReference>
<dbReference type="AlphaFoldDB" id="A0A3B1CXF6"/>
<dbReference type="InterPro" id="IPR005727">
    <property type="entry name" value="Ribosomal_uL22_bac/chlpt-type"/>
</dbReference>
<dbReference type="InterPro" id="IPR047867">
    <property type="entry name" value="Ribosomal_uL22_bac/org-type"/>
</dbReference>
<evidence type="ECO:0000256" key="3">
    <source>
        <dbReference type="ARBA" id="ARBA00022884"/>
    </source>
</evidence>
<organism evidence="6">
    <name type="scientific">hydrothermal vent metagenome</name>
    <dbReference type="NCBI Taxonomy" id="652676"/>
    <lineage>
        <taxon>unclassified sequences</taxon>
        <taxon>metagenomes</taxon>
        <taxon>ecological metagenomes</taxon>
    </lineage>
</organism>
<keyword evidence="5" id="KW-0687">Ribonucleoprotein</keyword>
<keyword evidence="4 6" id="KW-0689">Ribosomal protein</keyword>
<comment type="similarity">
    <text evidence="1">Belongs to the universal ribosomal protein uL22 family.</text>
</comment>
<reference evidence="6" key="1">
    <citation type="submission" date="2018-06" db="EMBL/GenBank/DDBJ databases">
        <authorList>
            <person name="Zhirakovskaya E."/>
        </authorList>
    </citation>
    <scope>NUCLEOTIDE SEQUENCE</scope>
</reference>
<dbReference type="InterPro" id="IPR036394">
    <property type="entry name" value="Ribosomal_uL22_sf"/>
</dbReference>
<evidence type="ECO:0000256" key="5">
    <source>
        <dbReference type="ARBA" id="ARBA00023274"/>
    </source>
</evidence>
<dbReference type="Gene3D" id="3.90.470.10">
    <property type="entry name" value="Ribosomal protein L22/L17"/>
    <property type="match status" value="1"/>
</dbReference>